<dbReference type="Proteomes" id="UP000622552">
    <property type="component" value="Unassembled WGS sequence"/>
</dbReference>
<keyword evidence="4" id="KW-1185">Reference proteome</keyword>
<feature type="compositionally biased region" description="Basic and acidic residues" evidence="1">
    <location>
        <begin position="111"/>
        <end position="120"/>
    </location>
</feature>
<feature type="transmembrane region" description="Helical" evidence="2">
    <location>
        <begin position="201"/>
        <end position="222"/>
    </location>
</feature>
<comment type="caution">
    <text evidence="3">The sequence shown here is derived from an EMBL/GenBank/DDBJ whole genome shotgun (WGS) entry which is preliminary data.</text>
</comment>
<dbReference type="AlphaFoldDB" id="A0A8J7KYI2"/>
<keyword evidence="2" id="KW-1133">Transmembrane helix</keyword>
<feature type="compositionally biased region" description="Low complexity" evidence="1">
    <location>
        <begin position="121"/>
        <end position="138"/>
    </location>
</feature>
<feature type="transmembrane region" description="Helical" evidence="2">
    <location>
        <begin position="276"/>
        <end position="298"/>
    </location>
</feature>
<keyword evidence="2" id="KW-0472">Membrane</keyword>
<evidence type="ECO:0000313" key="3">
    <source>
        <dbReference type="EMBL" id="MBG6139382.1"/>
    </source>
</evidence>
<organism evidence="3 4">
    <name type="scientific">Longispora fulva</name>
    <dbReference type="NCBI Taxonomy" id="619741"/>
    <lineage>
        <taxon>Bacteria</taxon>
        <taxon>Bacillati</taxon>
        <taxon>Actinomycetota</taxon>
        <taxon>Actinomycetes</taxon>
        <taxon>Micromonosporales</taxon>
        <taxon>Micromonosporaceae</taxon>
        <taxon>Longispora</taxon>
    </lineage>
</organism>
<gene>
    <name evidence="3" type="ORF">IW245_005576</name>
</gene>
<keyword evidence="2" id="KW-0812">Transmembrane</keyword>
<evidence type="ECO:0000256" key="2">
    <source>
        <dbReference type="SAM" id="Phobius"/>
    </source>
</evidence>
<reference evidence="3" key="1">
    <citation type="submission" date="2020-11" db="EMBL/GenBank/DDBJ databases">
        <title>Sequencing the genomes of 1000 actinobacteria strains.</title>
        <authorList>
            <person name="Klenk H.-P."/>
        </authorList>
    </citation>
    <scope>NUCLEOTIDE SEQUENCE</scope>
    <source>
        <strain evidence="3">DSM 45356</strain>
    </source>
</reference>
<feature type="transmembrane region" description="Helical" evidence="2">
    <location>
        <begin position="242"/>
        <end position="264"/>
    </location>
</feature>
<evidence type="ECO:0000313" key="4">
    <source>
        <dbReference type="Proteomes" id="UP000622552"/>
    </source>
</evidence>
<protein>
    <submittedName>
        <fullName evidence="3">Uncharacterized protein</fullName>
    </submittedName>
</protein>
<accession>A0A8J7KYI2</accession>
<feature type="region of interest" description="Disordered" evidence="1">
    <location>
        <begin position="97"/>
        <end position="168"/>
    </location>
</feature>
<sequence length="337" mass="35166">MSAPTLTRASAYPLPVDGLLARALDLGIDLGELPSRNRLMAELHIGPAKANTIRQTLSAEPIEWGLAKVLLTDAGDVSTGARAQFTADVLARLTPLADDEPADVEPVPVEPDGRHLHAVPDVDTAPPAPVPDVDTSPDTARDTVAYPGTSPGVEPAPVPDRPTSAPNIAEPFGLVTGAAYPGTNPAPEPVKPVRKVRSWPVLLLALPAFVAIWSGWVGLGTLTGFGMVNLLPGIVADGHWSTINTAITLPIGVETYAAFALRVWLSPNVPVRARRFARLSAIASLAVGAAGQVAYHLMTAAHMVEAHWTITTAVASLPVAVLGMGAALAHLLHEEDK</sequence>
<proteinExistence type="predicted"/>
<feature type="transmembrane region" description="Helical" evidence="2">
    <location>
        <begin position="310"/>
        <end position="332"/>
    </location>
</feature>
<name>A0A8J7KYI2_9ACTN</name>
<dbReference type="RefSeq" id="WP_197006047.1">
    <property type="nucleotide sequence ID" value="NZ_BONS01000012.1"/>
</dbReference>
<evidence type="ECO:0000256" key="1">
    <source>
        <dbReference type="SAM" id="MobiDB-lite"/>
    </source>
</evidence>
<dbReference type="EMBL" id="JADOUF010000001">
    <property type="protein sequence ID" value="MBG6139382.1"/>
    <property type="molecule type" value="Genomic_DNA"/>
</dbReference>